<sequence length="484" mass="49591">MSDNGEKGIEAAIQGDGPEAGKLSGAIGVRTLTFMVVAFAAPLTVAAANVPLGALVGNGAGLPAMFLAGMVLLSLFTVGFVAMTPHVKHPGAFYSYIREALGRPMGVGSGMLALTAYAVNLVGVVAFVGASVANLLIQFGAPGGQWWIWALVAISLIGILGYKRIDLSGQVLGGLLIAETAIILVIDGAAIINVGPEGYSTGIIDPAAIFSGSPALGLMFAMLAFVGMESTAIFRDEVKDPARTIPRATYWALGLIGFLYALTSWSMVTAWGDSHFLNRVTADPGTMLVDTAFIVAGKVAADITSILIVTSAFAACLSLHNVVARYQFSLANSGVLPRGLGRVHPTHGSPAIASYVTTLWTLAGILAAVVLGLDPIVEVATWSGGIAGVGVVILMMLTCVAVVVFFRKNPVDTRPWHTLVAPSLGVIGLAMVVCLEFKNLPLLMGGSVPLGIVAGALIALAFFGGAGWALARPSAGLSIAPVVG</sequence>
<keyword evidence="2 5" id="KW-0812">Transmembrane</keyword>
<evidence type="ECO:0000259" key="6">
    <source>
        <dbReference type="Pfam" id="PF00324"/>
    </source>
</evidence>
<dbReference type="Proteomes" id="UP000549617">
    <property type="component" value="Unassembled WGS sequence"/>
</dbReference>
<feature type="transmembrane region" description="Helical" evidence="5">
    <location>
        <begin position="105"/>
        <end position="132"/>
    </location>
</feature>
<name>A0A7W9EE10_9SPHN</name>
<feature type="transmembrane region" description="Helical" evidence="5">
    <location>
        <begin position="450"/>
        <end position="471"/>
    </location>
</feature>
<feature type="transmembrane region" description="Helical" evidence="5">
    <location>
        <begin position="144"/>
        <end position="162"/>
    </location>
</feature>
<keyword evidence="3 5" id="KW-1133">Transmembrane helix</keyword>
<feature type="transmembrane region" description="Helical" evidence="5">
    <location>
        <begin position="64"/>
        <end position="84"/>
    </location>
</feature>
<feature type="transmembrane region" description="Helical" evidence="5">
    <location>
        <begin position="292"/>
        <end position="319"/>
    </location>
</feature>
<dbReference type="InterPro" id="IPR050367">
    <property type="entry name" value="APC_superfamily"/>
</dbReference>
<feature type="transmembrane region" description="Helical" evidence="5">
    <location>
        <begin position="174"/>
        <end position="195"/>
    </location>
</feature>
<dbReference type="PANTHER" id="PTHR42770">
    <property type="entry name" value="AMINO ACID TRANSPORTER-RELATED"/>
    <property type="match status" value="1"/>
</dbReference>
<dbReference type="EMBL" id="JACIJC010000002">
    <property type="protein sequence ID" value="MBB5685697.1"/>
    <property type="molecule type" value="Genomic_DNA"/>
</dbReference>
<evidence type="ECO:0000256" key="5">
    <source>
        <dbReference type="SAM" id="Phobius"/>
    </source>
</evidence>
<accession>A0A7W9EE10</accession>
<evidence type="ECO:0000256" key="1">
    <source>
        <dbReference type="ARBA" id="ARBA00004141"/>
    </source>
</evidence>
<evidence type="ECO:0000256" key="2">
    <source>
        <dbReference type="ARBA" id="ARBA00022692"/>
    </source>
</evidence>
<keyword evidence="8" id="KW-1185">Reference proteome</keyword>
<evidence type="ECO:0000256" key="3">
    <source>
        <dbReference type="ARBA" id="ARBA00022989"/>
    </source>
</evidence>
<reference evidence="7 8" key="1">
    <citation type="submission" date="2020-08" db="EMBL/GenBank/DDBJ databases">
        <title>Genomic Encyclopedia of Type Strains, Phase IV (KMG-IV): sequencing the most valuable type-strain genomes for metagenomic binning, comparative biology and taxonomic classification.</title>
        <authorList>
            <person name="Goeker M."/>
        </authorList>
    </citation>
    <scope>NUCLEOTIDE SEQUENCE [LARGE SCALE GENOMIC DNA]</scope>
    <source>
        <strain evidence="7 8">DSM 25079</strain>
    </source>
</reference>
<dbReference type="RefSeq" id="WP_184017229.1">
    <property type="nucleotide sequence ID" value="NZ_JACIJC010000002.1"/>
</dbReference>
<proteinExistence type="predicted"/>
<dbReference type="Gene3D" id="1.20.1740.10">
    <property type="entry name" value="Amino acid/polyamine transporter I"/>
    <property type="match status" value="1"/>
</dbReference>
<feature type="transmembrane region" description="Helical" evidence="5">
    <location>
        <begin position="248"/>
        <end position="272"/>
    </location>
</feature>
<gene>
    <name evidence="7" type="ORF">FHS49_001705</name>
</gene>
<evidence type="ECO:0000313" key="7">
    <source>
        <dbReference type="EMBL" id="MBB5685697.1"/>
    </source>
</evidence>
<protein>
    <submittedName>
        <fullName evidence="7">Amino acid transporter</fullName>
    </submittedName>
</protein>
<feature type="transmembrane region" description="Helical" evidence="5">
    <location>
        <begin position="32"/>
        <end position="52"/>
    </location>
</feature>
<comment type="subcellular location">
    <subcellularLocation>
        <location evidence="1">Membrane</location>
        <topology evidence="1">Multi-pass membrane protein</topology>
    </subcellularLocation>
</comment>
<dbReference type="Pfam" id="PF00324">
    <property type="entry name" value="AA_permease"/>
    <property type="match status" value="1"/>
</dbReference>
<evidence type="ECO:0000313" key="8">
    <source>
        <dbReference type="Proteomes" id="UP000549617"/>
    </source>
</evidence>
<comment type="caution">
    <text evidence="7">The sequence shown here is derived from an EMBL/GenBank/DDBJ whole genome shotgun (WGS) entry which is preliminary data.</text>
</comment>
<dbReference type="PIRSF" id="PIRSF006060">
    <property type="entry name" value="AA_transporter"/>
    <property type="match status" value="1"/>
</dbReference>
<dbReference type="AlphaFoldDB" id="A0A7W9EE10"/>
<feature type="transmembrane region" description="Helical" evidence="5">
    <location>
        <begin position="207"/>
        <end position="227"/>
    </location>
</feature>
<feature type="domain" description="Amino acid permease/ SLC12A" evidence="6">
    <location>
        <begin position="59"/>
        <end position="409"/>
    </location>
</feature>
<keyword evidence="4 5" id="KW-0472">Membrane</keyword>
<dbReference type="GO" id="GO:0055085">
    <property type="term" value="P:transmembrane transport"/>
    <property type="evidence" value="ECO:0007669"/>
    <property type="project" value="InterPro"/>
</dbReference>
<evidence type="ECO:0000256" key="4">
    <source>
        <dbReference type="ARBA" id="ARBA00023136"/>
    </source>
</evidence>
<feature type="transmembrane region" description="Helical" evidence="5">
    <location>
        <begin position="418"/>
        <end position="438"/>
    </location>
</feature>
<feature type="transmembrane region" description="Helical" evidence="5">
    <location>
        <begin position="352"/>
        <end position="373"/>
    </location>
</feature>
<organism evidence="7 8">
    <name type="scientific">Sphingobium boeckii</name>
    <dbReference type="NCBI Taxonomy" id="1082345"/>
    <lineage>
        <taxon>Bacteria</taxon>
        <taxon>Pseudomonadati</taxon>
        <taxon>Pseudomonadota</taxon>
        <taxon>Alphaproteobacteria</taxon>
        <taxon>Sphingomonadales</taxon>
        <taxon>Sphingomonadaceae</taxon>
        <taxon>Sphingobium</taxon>
    </lineage>
</organism>
<dbReference type="PANTHER" id="PTHR42770:SF16">
    <property type="entry name" value="AMINO ACID PERMEASE"/>
    <property type="match status" value="1"/>
</dbReference>
<dbReference type="InterPro" id="IPR004841">
    <property type="entry name" value="AA-permease/SLC12A_dom"/>
</dbReference>
<feature type="transmembrane region" description="Helical" evidence="5">
    <location>
        <begin position="385"/>
        <end position="406"/>
    </location>
</feature>
<dbReference type="GO" id="GO:0016020">
    <property type="term" value="C:membrane"/>
    <property type="evidence" value="ECO:0007669"/>
    <property type="project" value="UniProtKB-SubCell"/>
</dbReference>